<dbReference type="AlphaFoldDB" id="A0A7W7FA06"/>
<protein>
    <submittedName>
        <fullName evidence="1">Uncharacterized protein</fullName>
    </submittedName>
</protein>
<gene>
    <name evidence="1" type="ORF">GGQ98_002833</name>
</gene>
<reference evidence="1 2" key="1">
    <citation type="submission" date="2020-08" db="EMBL/GenBank/DDBJ databases">
        <title>Genomic Encyclopedia of Type Strains, Phase IV (KMG-IV): sequencing the most valuable type-strain genomes for metagenomic binning, comparative biology and taxonomic classification.</title>
        <authorList>
            <person name="Goeker M."/>
        </authorList>
    </citation>
    <scope>NUCLEOTIDE SEQUENCE [LARGE SCALE GENOMIC DNA]</scope>
    <source>
        <strain evidence="1 2">DSM 17328</strain>
    </source>
</reference>
<evidence type="ECO:0000313" key="1">
    <source>
        <dbReference type="EMBL" id="MBB4633203.1"/>
    </source>
</evidence>
<organism evidence="1 2">
    <name type="scientific">Sphingosinicella soli</name>
    <dbReference type="NCBI Taxonomy" id="333708"/>
    <lineage>
        <taxon>Bacteria</taxon>
        <taxon>Pseudomonadati</taxon>
        <taxon>Pseudomonadota</taxon>
        <taxon>Alphaproteobacteria</taxon>
        <taxon>Sphingomonadales</taxon>
        <taxon>Sphingosinicellaceae</taxon>
        <taxon>Sphingosinicella</taxon>
    </lineage>
</organism>
<comment type="caution">
    <text evidence="1">The sequence shown here is derived from an EMBL/GenBank/DDBJ whole genome shotgun (WGS) entry which is preliminary data.</text>
</comment>
<accession>A0A7W7FA06</accession>
<dbReference type="RefSeq" id="WP_184070600.1">
    <property type="nucleotide sequence ID" value="NZ_JACHNZ010000036.1"/>
</dbReference>
<evidence type="ECO:0000313" key="2">
    <source>
        <dbReference type="Proteomes" id="UP000566324"/>
    </source>
</evidence>
<name>A0A7W7FA06_9SPHN</name>
<dbReference type="Proteomes" id="UP000566324">
    <property type="component" value="Unassembled WGS sequence"/>
</dbReference>
<keyword evidence="2" id="KW-1185">Reference proteome</keyword>
<dbReference type="EMBL" id="JACHNZ010000036">
    <property type="protein sequence ID" value="MBB4633203.1"/>
    <property type="molecule type" value="Genomic_DNA"/>
</dbReference>
<sequence>MIPISKLKVAYLGDCTRGQVLMAADHSRYGSLVIGRGGELNVAVQLGGDDAFSLMRLENAESYFGVVPEDIEFLVDPTTASSTNANKAGTLSLQGDQLGIYAKSPNGQARLVKIRINDSECSPQDREIWFSRWSVVQRLASGDSVTLYNFDLHAQ</sequence>
<proteinExistence type="predicted"/>